<sequence length="301" mass="32491">MSVMEFYVGVGVAVMAMGSILLNCLLLCVVLTIRNRKLELNFSIALAVFGIIKPAITLSTTAFVLVTNPDASLMNQACRVKGPFDFICTFANMALVAIVARLRCSTVLGKAIHTAECVAFGTFSVMYSCVIGVVGFNDLFRASPSGVDCSSSSSENISSAVLVFLLGFALLLFSAVALVSYFSILYFLKSQYATLNKEHSTNLIPKNTPALRPVFIRTLAVCSIFFFFVIPASILIMVESTTTIPPFLSLAISICLALDALANPCLVLFAHSVIYSRLKLYIRRLSQTTSDASSQCSYPSP</sequence>
<gene>
    <name evidence="1" type="ORF">DSO57_1009760</name>
</gene>
<evidence type="ECO:0000313" key="1">
    <source>
        <dbReference type="EMBL" id="KAJ9050902.1"/>
    </source>
</evidence>
<protein>
    <submittedName>
        <fullName evidence="1">Uncharacterized protein</fullName>
    </submittedName>
</protein>
<dbReference type="EMBL" id="QTSX02007131">
    <property type="protein sequence ID" value="KAJ9050902.1"/>
    <property type="molecule type" value="Genomic_DNA"/>
</dbReference>
<proteinExistence type="predicted"/>
<name>A0ACC2RLD5_9FUNG</name>
<dbReference type="Proteomes" id="UP001165960">
    <property type="component" value="Unassembled WGS sequence"/>
</dbReference>
<evidence type="ECO:0000313" key="2">
    <source>
        <dbReference type="Proteomes" id="UP001165960"/>
    </source>
</evidence>
<comment type="caution">
    <text evidence="1">The sequence shown here is derived from an EMBL/GenBank/DDBJ whole genome shotgun (WGS) entry which is preliminary data.</text>
</comment>
<keyword evidence="2" id="KW-1185">Reference proteome</keyword>
<organism evidence="1 2">
    <name type="scientific">Entomophthora muscae</name>
    <dbReference type="NCBI Taxonomy" id="34485"/>
    <lineage>
        <taxon>Eukaryota</taxon>
        <taxon>Fungi</taxon>
        <taxon>Fungi incertae sedis</taxon>
        <taxon>Zoopagomycota</taxon>
        <taxon>Entomophthoromycotina</taxon>
        <taxon>Entomophthoromycetes</taxon>
        <taxon>Entomophthorales</taxon>
        <taxon>Entomophthoraceae</taxon>
        <taxon>Entomophthora</taxon>
    </lineage>
</organism>
<reference evidence="1" key="1">
    <citation type="submission" date="2022-04" db="EMBL/GenBank/DDBJ databases">
        <title>Genome of the entomopathogenic fungus Entomophthora muscae.</title>
        <authorList>
            <person name="Elya C."/>
            <person name="Lovett B.R."/>
            <person name="Lee E."/>
            <person name="Macias A.M."/>
            <person name="Hajek A.E."/>
            <person name="De Bivort B.L."/>
            <person name="Kasson M.T."/>
            <person name="De Fine Licht H.H."/>
            <person name="Stajich J.E."/>
        </authorList>
    </citation>
    <scope>NUCLEOTIDE SEQUENCE</scope>
    <source>
        <strain evidence="1">Berkeley</strain>
    </source>
</reference>
<accession>A0ACC2RLD5</accession>